<reference evidence="1" key="1">
    <citation type="submission" date="2021-03" db="EMBL/GenBank/DDBJ databases">
        <title>Evolutionary priming and transition to the ectomycorrhizal habit in an iconic lineage of mushroom-forming fungi: is preadaptation a requirement?</title>
        <authorList>
            <consortium name="DOE Joint Genome Institute"/>
            <person name="Looney B.P."/>
            <person name="Miyauchi S."/>
            <person name="Morin E."/>
            <person name="Drula E."/>
            <person name="Courty P.E."/>
            <person name="Chicoki N."/>
            <person name="Fauchery L."/>
            <person name="Kohler A."/>
            <person name="Kuo A."/>
            <person name="LaButti K."/>
            <person name="Pangilinan J."/>
            <person name="Lipzen A."/>
            <person name="Riley R."/>
            <person name="Andreopoulos W."/>
            <person name="He G."/>
            <person name="Johnson J."/>
            <person name="Barry K.W."/>
            <person name="Grigoriev I.V."/>
            <person name="Nagy L."/>
            <person name="Hibbett D."/>
            <person name="Henrissat B."/>
            <person name="Matheny P.B."/>
            <person name="Labbe J."/>
            <person name="Martin A.F."/>
        </authorList>
    </citation>
    <scope>NUCLEOTIDE SEQUENCE</scope>
    <source>
        <strain evidence="1">BPL698</strain>
    </source>
</reference>
<gene>
    <name evidence="1" type="ORF">F5148DRAFT_1273634</name>
</gene>
<evidence type="ECO:0000313" key="1">
    <source>
        <dbReference type="EMBL" id="KAI9512515.1"/>
    </source>
</evidence>
<dbReference type="Proteomes" id="UP001207468">
    <property type="component" value="Unassembled WGS sequence"/>
</dbReference>
<keyword evidence="2" id="KW-1185">Reference proteome</keyword>
<protein>
    <submittedName>
        <fullName evidence="1">Aldo/keto reductase</fullName>
    </submittedName>
</protein>
<evidence type="ECO:0000313" key="2">
    <source>
        <dbReference type="Proteomes" id="UP001207468"/>
    </source>
</evidence>
<organism evidence="1 2">
    <name type="scientific">Russula earlei</name>
    <dbReference type="NCBI Taxonomy" id="71964"/>
    <lineage>
        <taxon>Eukaryota</taxon>
        <taxon>Fungi</taxon>
        <taxon>Dikarya</taxon>
        <taxon>Basidiomycota</taxon>
        <taxon>Agaricomycotina</taxon>
        <taxon>Agaricomycetes</taxon>
        <taxon>Russulales</taxon>
        <taxon>Russulaceae</taxon>
        <taxon>Russula</taxon>
    </lineage>
</organism>
<sequence>MDNIGLWKVPRDRCAAIVYNAIKVGYQLLDGAGDYGNEKEAVEGVRRALKEGIVNRGELCFLELWGLNYFDSYLVHFPIALAYVDPAHRYPPEWWGDDGKSVNLQNTPFQETWGAMEELVDEGLVKNIGVSNVAGALLVDILSYARIEPQVLQVELHPYLTQEPLLKLSKTLGIAVTAYSSFAHHGYLELGFKVNVKSLFQQDPVVNAARAHERSPAQVLLRWATQRGVAIVPKTNAGDRLSSNLDCTSFDLTEEIDAFSALNFDLRVGSSGLGVEPN</sequence>
<comment type="caution">
    <text evidence="1">The sequence shown here is derived from an EMBL/GenBank/DDBJ whole genome shotgun (WGS) entry which is preliminary data.</text>
</comment>
<name>A0ACC0ULN7_9AGAM</name>
<accession>A0ACC0ULN7</accession>
<dbReference type="EMBL" id="JAGFNK010000008">
    <property type="protein sequence ID" value="KAI9512515.1"/>
    <property type="molecule type" value="Genomic_DNA"/>
</dbReference>
<proteinExistence type="predicted"/>